<dbReference type="GO" id="GO:0016491">
    <property type="term" value="F:oxidoreductase activity"/>
    <property type="evidence" value="ECO:0007669"/>
    <property type="project" value="UniProtKB-KW"/>
</dbReference>
<keyword evidence="1" id="KW-0285">Flavoprotein</keyword>
<dbReference type="InterPro" id="IPR050346">
    <property type="entry name" value="FMO-like"/>
</dbReference>
<dbReference type="PRINTS" id="PR00368">
    <property type="entry name" value="FADPNR"/>
</dbReference>
<dbReference type="Pfam" id="PF13738">
    <property type="entry name" value="Pyr_redox_3"/>
    <property type="match status" value="1"/>
</dbReference>
<dbReference type="Proteomes" id="UP000317998">
    <property type="component" value="Unassembled WGS sequence"/>
</dbReference>
<proteinExistence type="predicted"/>
<dbReference type="PRINTS" id="PR00411">
    <property type="entry name" value="PNDRDTASEI"/>
</dbReference>
<evidence type="ECO:0000256" key="1">
    <source>
        <dbReference type="ARBA" id="ARBA00022630"/>
    </source>
</evidence>
<gene>
    <name evidence="4" type="ORF">FB562_1992</name>
</gene>
<dbReference type="AlphaFoldDB" id="A0A542YLB4"/>
<keyword evidence="5" id="KW-1185">Reference proteome</keyword>
<protein>
    <submittedName>
        <fullName evidence="4">Pyridine nucleotide-disulfide oxidoreductase</fullName>
    </submittedName>
</protein>
<keyword evidence="2" id="KW-0274">FAD</keyword>
<evidence type="ECO:0000313" key="5">
    <source>
        <dbReference type="Proteomes" id="UP000317998"/>
    </source>
</evidence>
<dbReference type="InterPro" id="IPR036188">
    <property type="entry name" value="FAD/NAD-bd_sf"/>
</dbReference>
<dbReference type="OrthoDB" id="7279140at2"/>
<evidence type="ECO:0000256" key="2">
    <source>
        <dbReference type="ARBA" id="ARBA00022827"/>
    </source>
</evidence>
<keyword evidence="3" id="KW-0560">Oxidoreductase</keyword>
<dbReference type="SUPFAM" id="SSF51905">
    <property type="entry name" value="FAD/NAD(P)-binding domain"/>
    <property type="match status" value="1"/>
</dbReference>
<dbReference type="EMBL" id="VFOM01000001">
    <property type="protein sequence ID" value="TQL48885.1"/>
    <property type="molecule type" value="Genomic_DNA"/>
</dbReference>
<reference evidence="4 5" key="1">
    <citation type="submission" date="2019-06" db="EMBL/GenBank/DDBJ databases">
        <title>Sequencing the genomes of 1000 actinobacteria strains.</title>
        <authorList>
            <person name="Klenk H.-P."/>
        </authorList>
    </citation>
    <scope>NUCLEOTIDE SEQUENCE [LARGE SCALE GENOMIC DNA]</scope>
    <source>
        <strain evidence="4 5">DSM 26477</strain>
    </source>
</reference>
<accession>A0A542YLB4</accession>
<name>A0A542YLB4_9MICO</name>
<comment type="caution">
    <text evidence="4">The sequence shown here is derived from an EMBL/GenBank/DDBJ whole genome shotgun (WGS) entry which is preliminary data.</text>
</comment>
<dbReference type="RefSeq" id="WP_141880947.1">
    <property type="nucleotide sequence ID" value="NZ_VFOM01000001.1"/>
</dbReference>
<dbReference type="Gene3D" id="3.50.50.60">
    <property type="entry name" value="FAD/NAD(P)-binding domain"/>
    <property type="match status" value="1"/>
</dbReference>
<evidence type="ECO:0000313" key="4">
    <source>
        <dbReference type="EMBL" id="TQL48885.1"/>
    </source>
</evidence>
<organism evidence="4 5">
    <name type="scientific">Homoserinimonas aerilata</name>
    <dbReference type="NCBI Taxonomy" id="1162970"/>
    <lineage>
        <taxon>Bacteria</taxon>
        <taxon>Bacillati</taxon>
        <taxon>Actinomycetota</taxon>
        <taxon>Actinomycetes</taxon>
        <taxon>Micrococcales</taxon>
        <taxon>Microbacteriaceae</taxon>
        <taxon>Homoserinimonas</taxon>
    </lineage>
</organism>
<sequence length="472" mass="50056">MTMTLNVPPRTSDARLNGLPVAIIGAGPVGLAAAAQLLERGVDVIIYEAGETAGSAITQWGHTRLFSPWEYLVDEAAARLLDTANWDAPPAHKLPYGRDLVEQYLAPLAATPELAPRIRYRHRVTDVTRQGMDRTRSVGRASAPFQLRIDGPDGTDEMLARAVIDTSGTYGSSNALGSNGLNPTGSESVEANLSHALPDVLGRERERFAGKHVVVVGAGHSAANTLLKLATLAKEEPDTTVTWVIRRARPTRVYGSAADELEARGQLGSATHELVTSGAVTLLDSFEIDRLAPADNGRVTITGRRRGEPTKIDADIVVNATGFRPNLDMLREIRISLDEVVEAPRALASLIDPNEHSCGTVYPHGVAELAHPEPNFFIAGMKSYGRAPTFLLLTGYEQVRSIADELAGNHAAARIVQLVLPETGVCSTDLNTESSSCCTTAGPDKAEANCAADSTEPGGESTEVANTAGCCG</sequence>
<evidence type="ECO:0000256" key="3">
    <source>
        <dbReference type="ARBA" id="ARBA00023002"/>
    </source>
</evidence>
<dbReference type="PANTHER" id="PTHR23023">
    <property type="entry name" value="DIMETHYLANILINE MONOOXYGENASE"/>
    <property type="match status" value="1"/>
</dbReference>